<feature type="region of interest" description="Disordered" evidence="1">
    <location>
        <begin position="37"/>
        <end position="84"/>
    </location>
</feature>
<comment type="caution">
    <text evidence="3">The sequence shown here is derived from an EMBL/GenBank/DDBJ whole genome shotgun (WGS) entry which is preliminary data.</text>
</comment>
<name>A0A9D1MI82_9FIRM</name>
<sequence length="438" mass="46511">MAKHTPKTITVILLLMIAALSVLAVTLPQAEYPAVGEQTDSDLPTAEPPTDVQNPDGAGDGSGDVDTDVDTDITPEPFTPIPPEPSAVYAYTQTLWAEGGVRLNAAINTANGQYVIITHAGKEGALNVLGEKTVSVLLLETDGTVSALRHLKGGDSYLNARITSEGLTVVTAGNGKSYVHILSAELNDEHATEMPICAAAQVYSLNEGFLLFLTNADQTSAYKFNDGVITASGSILGGTIADVYDFIEYYLLAVKGIQGYSIVKLSPTLTPVTTINIPEKELLSITPIPSEGGQKYLVVERGASGVEVIKTDFNTDFARVGVGLAESAEAYMNGENILLLLHADSTRLYMVDYDLNFSSSTALKGAVERIFDCVSFDGGYKLLYTDGEKLNLLRIDRDGKTISGNFGAFDGEAALTDANGRETVFYTAGDSLKIIGVQ</sequence>
<dbReference type="Proteomes" id="UP000824094">
    <property type="component" value="Unassembled WGS sequence"/>
</dbReference>
<reference evidence="3" key="2">
    <citation type="journal article" date="2021" name="PeerJ">
        <title>Extensive microbial diversity within the chicken gut microbiome revealed by metagenomics and culture.</title>
        <authorList>
            <person name="Gilroy R."/>
            <person name="Ravi A."/>
            <person name="Getino M."/>
            <person name="Pursley I."/>
            <person name="Horton D.L."/>
            <person name="Alikhan N.F."/>
            <person name="Baker D."/>
            <person name="Gharbi K."/>
            <person name="Hall N."/>
            <person name="Watson M."/>
            <person name="Adriaenssens E.M."/>
            <person name="Foster-Nyarko E."/>
            <person name="Jarju S."/>
            <person name="Secka A."/>
            <person name="Antonio M."/>
            <person name="Oren A."/>
            <person name="Chaudhuri R.R."/>
            <person name="La Ragione R."/>
            <person name="Hildebrand F."/>
            <person name="Pallen M.J."/>
        </authorList>
    </citation>
    <scope>NUCLEOTIDE SEQUENCE</scope>
    <source>
        <strain evidence="3">18911</strain>
    </source>
</reference>
<feature type="signal peptide" evidence="2">
    <location>
        <begin position="1"/>
        <end position="24"/>
    </location>
</feature>
<accession>A0A9D1MI82</accession>
<protein>
    <submittedName>
        <fullName evidence="3">Uncharacterized protein</fullName>
    </submittedName>
</protein>
<reference evidence="3" key="1">
    <citation type="submission" date="2020-10" db="EMBL/GenBank/DDBJ databases">
        <authorList>
            <person name="Gilroy R."/>
        </authorList>
    </citation>
    <scope>NUCLEOTIDE SEQUENCE</scope>
    <source>
        <strain evidence="3">18911</strain>
    </source>
</reference>
<evidence type="ECO:0000313" key="3">
    <source>
        <dbReference type="EMBL" id="HIU60597.1"/>
    </source>
</evidence>
<gene>
    <name evidence="3" type="ORF">IAB05_04340</name>
</gene>
<evidence type="ECO:0000256" key="1">
    <source>
        <dbReference type="SAM" id="MobiDB-lite"/>
    </source>
</evidence>
<dbReference type="EMBL" id="DVNF01000128">
    <property type="protein sequence ID" value="HIU60597.1"/>
    <property type="molecule type" value="Genomic_DNA"/>
</dbReference>
<evidence type="ECO:0000256" key="2">
    <source>
        <dbReference type="SAM" id="SignalP"/>
    </source>
</evidence>
<dbReference type="AlphaFoldDB" id="A0A9D1MI82"/>
<proteinExistence type="predicted"/>
<evidence type="ECO:0000313" key="4">
    <source>
        <dbReference type="Proteomes" id="UP000824094"/>
    </source>
</evidence>
<keyword evidence="2" id="KW-0732">Signal</keyword>
<organism evidence="3 4">
    <name type="scientific">Candidatus Stercoripulliclostridium merdigallinarum</name>
    <dbReference type="NCBI Taxonomy" id="2840951"/>
    <lineage>
        <taxon>Bacteria</taxon>
        <taxon>Bacillati</taxon>
        <taxon>Bacillota</taxon>
        <taxon>Clostridia</taxon>
        <taxon>Eubacteriales</taxon>
        <taxon>Candidatus Stercoripulliclostridium</taxon>
    </lineage>
</organism>
<feature type="compositionally biased region" description="Acidic residues" evidence="1">
    <location>
        <begin position="63"/>
        <end position="73"/>
    </location>
</feature>
<feature type="chain" id="PRO_5038811206" evidence="2">
    <location>
        <begin position="25"/>
        <end position="438"/>
    </location>
</feature>